<evidence type="ECO:0000313" key="2">
    <source>
        <dbReference type="Proteomes" id="UP001597201"/>
    </source>
</evidence>
<keyword evidence="2" id="KW-1185">Reference proteome</keyword>
<dbReference type="Proteomes" id="UP001597201">
    <property type="component" value="Unassembled WGS sequence"/>
</dbReference>
<dbReference type="EMBL" id="JBHTMY010000002">
    <property type="protein sequence ID" value="MFD1314915.1"/>
    <property type="molecule type" value="Genomic_DNA"/>
</dbReference>
<sequence>MAVFLQLKKMPQNLNALIRYKQIDLCLRNPYLKATIDVLQKKCSAQLAEHRGVYKLVSERTIRDDIRVMRSNALGFDAPIVVSNGVYSYEDPKYSIFNTTVNDLDLLTTLTELLIKEQKNFKNPELLQLIERLKEMTGVEEEDMYKAVQKTELMEPILYQDKTDEVLESISFSLNEPYLSWGTFFEGLY</sequence>
<dbReference type="RefSeq" id="WP_377176841.1">
    <property type="nucleotide sequence ID" value="NZ_JBHTMY010000002.1"/>
</dbReference>
<organism evidence="1 2">
    <name type="scientific">Namhaeicola litoreus</name>
    <dbReference type="NCBI Taxonomy" id="1052145"/>
    <lineage>
        <taxon>Bacteria</taxon>
        <taxon>Pseudomonadati</taxon>
        <taxon>Bacteroidota</taxon>
        <taxon>Flavobacteriia</taxon>
        <taxon>Flavobacteriales</taxon>
        <taxon>Flavobacteriaceae</taxon>
        <taxon>Namhaeicola</taxon>
    </lineage>
</organism>
<accession>A0ABW3Y0D0</accession>
<evidence type="ECO:0008006" key="3">
    <source>
        <dbReference type="Google" id="ProtNLM"/>
    </source>
</evidence>
<evidence type="ECO:0000313" key="1">
    <source>
        <dbReference type="EMBL" id="MFD1314915.1"/>
    </source>
</evidence>
<gene>
    <name evidence="1" type="ORF">ACFQ39_04755</name>
</gene>
<protein>
    <recommendedName>
        <fullName evidence="3">WYL domain-containing protein</fullName>
    </recommendedName>
</protein>
<name>A0ABW3Y0D0_9FLAO</name>
<reference evidence="2" key="1">
    <citation type="journal article" date="2019" name="Int. J. Syst. Evol. Microbiol.">
        <title>The Global Catalogue of Microorganisms (GCM) 10K type strain sequencing project: providing services to taxonomists for standard genome sequencing and annotation.</title>
        <authorList>
            <consortium name="The Broad Institute Genomics Platform"/>
            <consortium name="The Broad Institute Genome Sequencing Center for Infectious Disease"/>
            <person name="Wu L."/>
            <person name="Ma J."/>
        </authorList>
    </citation>
    <scope>NUCLEOTIDE SEQUENCE [LARGE SCALE GENOMIC DNA]</scope>
    <source>
        <strain evidence="2">CCUG 61485</strain>
    </source>
</reference>
<comment type="caution">
    <text evidence="1">The sequence shown here is derived from an EMBL/GenBank/DDBJ whole genome shotgun (WGS) entry which is preliminary data.</text>
</comment>
<proteinExistence type="predicted"/>